<evidence type="ECO:0000256" key="7">
    <source>
        <dbReference type="ARBA" id="ARBA00022692"/>
    </source>
</evidence>
<evidence type="ECO:0000256" key="6">
    <source>
        <dbReference type="ARBA" id="ARBA00022679"/>
    </source>
</evidence>
<dbReference type="SMART" id="SM00448">
    <property type="entry name" value="REC"/>
    <property type="match status" value="1"/>
</dbReference>
<evidence type="ECO:0000256" key="3">
    <source>
        <dbReference type="ARBA" id="ARBA00006434"/>
    </source>
</evidence>
<dbReference type="Pfam" id="PF00072">
    <property type="entry name" value="Response_reg"/>
    <property type="match status" value="1"/>
</dbReference>
<organism evidence="17 18">
    <name type="scientific">Thalassotalea agarivorans</name>
    <name type="common">Thalassomonas agarivorans</name>
    <dbReference type="NCBI Taxonomy" id="349064"/>
    <lineage>
        <taxon>Bacteria</taxon>
        <taxon>Pseudomonadati</taxon>
        <taxon>Pseudomonadota</taxon>
        <taxon>Gammaproteobacteria</taxon>
        <taxon>Alteromonadales</taxon>
        <taxon>Colwelliaceae</taxon>
        <taxon>Thalassotalea</taxon>
    </lineage>
</organism>
<dbReference type="Gene3D" id="3.30.565.10">
    <property type="entry name" value="Histidine kinase-like ATPase, C-terminal domain"/>
    <property type="match status" value="1"/>
</dbReference>
<dbReference type="PROSITE" id="PS50283">
    <property type="entry name" value="NA_SOLUT_SYMP_3"/>
    <property type="match status" value="1"/>
</dbReference>
<feature type="modified residue" description="4-aspartylphosphate" evidence="13">
    <location>
        <position position="1070"/>
    </location>
</feature>
<dbReference type="InterPro" id="IPR038377">
    <property type="entry name" value="Na/Glc_symporter_sf"/>
</dbReference>
<dbReference type="Pfam" id="PF12860">
    <property type="entry name" value="PAS_7"/>
    <property type="match status" value="1"/>
</dbReference>
<dbReference type="InterPro" id="IPR001789">
    <property type="entry name" value="Sig_transdc_resp-reg_receiver"/>
</dbReference>
<keyword evidence="12" id="KW-0406">Ion transport</keyword>
<dbReference type="Pfam" id="PF02518">
    <property type="entry name" value="HATPase_c"/>
    <property type="match status" value="1"/>
</dbReference>
<comment type="similarity">
    <text evidence="3">Belongs to the sodium:solute symporter (SSF) (TC 2.A.21) family.</text>
</comment>
<dbReference type="PROSITE" id="PS50110">
    <property type="entry name" value="RESPONSE_REGULATORY"/>
    <property type="match status" value="1"/>
</dbReference>
<keyword evidence="8 17" id="KW-0418">Kinase</keyword>
<feature type="transmembrane region" description="Helical" evidence="14">
    <location>
        <begin position="404"/>
        <end position="428"/>
    </location>
</feature>
<comment type="subcellular location">
    <subcellularLocation>
        <location evidence="2">Membrane</location>
        <topology evidence="2">Multi-pass membrane protein</topology>
    </subcellularLocation>
</comment>
<evidence type="ECO:0000256" key="11">
    <source>
        <dbReference type="ARBA" id="ARBA00023136"/>
    </source>
</evidence>
<sequence>MGWLSVNAWLISALAIGYLALLFVVAFYGQKMTDKDWQKRPWLYSLALGASCTSWAFYGMVGQVAESGAILAPVYVGTILLFVLMWPILLKIIRIAKQQNLTSIADFIACRYDRSTKLAALVTLLALIATIPYIALQLRAISTSFDLLTGSYRTGLSTTFVVTIVLILFSVLVGTRQIEISKQNNGLMLAVAFASIIKLVALSAVGIFVTFYLYDGFGALLSQREHVIPTSQSGLNYLVFAQAILGILMILVSPQQFHLMVIENHSENELKKARWQYPLYLIAMNIFVLPIAIAGLLTFVGGSVDADTFVLSLPLFYQQAWLAVIVFIGGLAAATSMVIVATIVLSSMLTTEVITPALLKINSSAGNKTDHYSTFLLYLRRITIAVILLLAFIFELLIGQKSHLAAIGLLSFVLLAQFAPAVLAALFWRKATTKGAYTGIIVGSVVWFYTLLLPAIMPSLPWLETGPFNIAWLKPTELFGTATLDITSHGLFWSLAANLSCFLIISAFTQRSIGEKLQAQVFIDKEAHTQTAHLSIADLYKLLYRFTNKQTAEQFLLVSNSHEKDKTVANEQQLIMCENLLSGVLGSASTRMVINAASARQQVQLEDVASIVDEASQVLQFNRELLQAGVENIEQGISVVDADMNLVAWNKRYIELLEYPGELVQAGVPIAKLLAYNVERGIIQGDNTQALIDKRIAHMQSGHSHHLQRKLPNGLVIEIRGQAMPGGGFVSTFTDITAHIEAEQALQLANENLEKRVQLRTQELQTAKAQAEAANKSKTRFLAAASHDLMQPFNALALFTDMLKQKATDKSLSQLADNIENSLHVVEDLLSDLVEISRLDSNSDKIKTHAFALADILQPLTKEFEALSTKYNVSFNSVNSSKWTDTDPRLLRRVIQNFLSNAFHYCEQGKVVLGVRHQADKLCIEVWDNGPGIADDKINAIFKEFERLEHTREIPGLGLGLAISERIAKLLKLKINVRSTVGQGTCFSISVPMIQPVKQPIQQAEKLDADKSAELSSKHILLIDNDELMLTALSQQLRDWGCEVVAIKTREAALTYAQTATQQPDLIIGDYHLDNDDNGVDLVSELLATYQWLSPCVICSADPSEAVRSHTSGAQFQFARKPLKAIALKRILKQLAR</sequence>
<dbReference type="Gene3D" id="1.20.1730.10">
    <property type="entry name" value="Sodium/glucose cotransporter"/>
    <property type="match status" value="1"/>
</dbReference>
<dbReference type="CDD" id="cd10322">
    <property type="entry name" value="SLC5sbd"/>
    <property type="match status" value="1"/>
</dbReference>
<dbReference type="CDD" id="cd00082">
    <property type="entry name" value="HisKA"/>
    <property type="match status" value="1"/>
</dbReference>
<feature type="transmembrane region" description="Helical" evidence="14">
    <location>
        <begin position="118"/>
        <end position="136"/>
    </location>
</feature>
<evidence type="ECO:0000313" key="17">
    <source>
        <dbReference type="EMBL" id="SET21279.1"/>
    </source>
</evidence>
<dbReference type="InterPro" id="IPR004358">
    <property type="entry name" value="Sig_transdc_His_kin-like_C"/>
</dbReference>
<dbReference type="Gene3D" id="3.30.450.20">
    <property type="entry name" value="PAS domain"/>
    <property type="match status" value="1"/>
</dbReference>
<feature type="transmembrane region" description="Helical" evidence="14">
    <location>
        <begin position="6"/>
        <end position="29"/>
    </location>
</feature>
<dbReference type="CDD" id="cd00156">
    <property type="entry name" value="REC"/>
    <property type="match status" value="1"/>
</dbReference>
<dbReference type="FunFam" id="3.30.565.10:FF:000049">
    <property type="entry name" value="Two-component sensor histidine kinase"/>
    <property type="match status" value="1"/>
</dbReference>
<dbReference type="SUPFAM" id="SSF47384">
    <property type="entry name" value="Homodimeric domain of signal transducing histidine kinase"/>
    <property type="match status" value="1"/>
</dbReference>
<dbReference type="InterPro" id="IPR001734">
    <property type="entry name" value="Na/solute_symporter"/>
</dbReference>
<keyword evidence="18" id="KW-1185">Reference proteome</keyword>
<keyword evidence="12" id="KW-0915">Sodium</keyword>
<dbReference type="Proteomes" id="UP000199308">
    <property type="component" value="Unassembled WGS sequence"/>
</dbReference>
<dbReference type="CDD" id="cd00075">
    <property type="entry name" value="HATPase"/>
    <property type="match status" value="1"/>
</dbReference>
<proteinExistence type="inferred from homology"/>
<dbReference type="GO" id="GO:0006814">
    <property type="term" value="P:sodium ion transport"/>
    <property type="evidence" value="ECO:0007669"/>
    <property type="project" value="UniProtKB-KW"/>
</dbReference>
<keyword evidence="9" id="KW-0769">Symport</keyword>
<dbReference type="InterPro" id="IPR036890">
    <property type="entry name" value="HATPase_C_sf"/>
</dbReference>
<keyword evidence="5 13" id="KW-0597">Phosphoprotein</keyword>
<feature type="transmembrane region" description="Helical" evidence="14">
    <location>
        <begin position="279"/>
        <end position="300"/>
    </location>
</feature>
<protein>
    <recommendedName>
        <fullName evidence="4">histidine kinase</fullName>
        <ecNumber evidence="4">2.7.13.3</ecNumber>
    </recommendedName>
</protein>
<evidence type="ECO:0000259" key="16">
    <source>
        <dbReference type="PROSITE" id="PS50110"/>
    </source>
</evidence>
<keyword evidence="12" id="KW-0739">Sodium transport</keyword>
<dbReference type="SUPFAM" id="SSF52172">
    <property type="entry name" value="CheY-like"/>
    <property type="match status" value="1"/>
</dbReference>
<dbReference type="GO" id="GO:0009927">
    <property type="term" value="F:histidine phosphotransfer kinase activity"/>
    <property type="evidence" value="ECO:0007669"/>
    <property type="project" value="TreeGrafter"/>
</dbReference>
<evidence type="ECO:0000256" key="13">
    <source>
        <dbReference type="PROSITE-ProRule" id="PRU00169"/>
    </source>
</evidence>
<evidence type="ECO:0000256" key="10">
    <source>
        <dbReference type="ARBA" id="ARBA00022989"/>
    </source>
</evidence>
<evidence type="ECO:0000256" key="1">
    <source>
        <dbReference type="ARBA" id="ARBA00000085"/>
    </source>
</evidence>
<dbReference type="InterPro" id="IPR036097">
    <property type="entry name" value="HisK_dim/P_sf"/>
</dbReference>
<dbReference type="SUPFAM" id="SSF55785">
    <property type="entry name" value="PYP-like sensor domain (PAS domain)"/>
    <property type="match status" value="1"/>
</dbReference>
<dbReference type="FunFam" id="1.10.287.130:FF:000063">
    <property type="entry name" value="Hybrid sensor histidine kinase/response regulator"/>
    <property type="match status" value="1"/>
</dbReference>
<evidence type="ECO:0000256" key="12">
    <source>
        <dbReference type="ARBA" id="ARBA00023201"/>
    </source>
</evidence>
<dbReference type="GO" id="GO:0015293">
    <property type="term" value="F:symporter activity"/>
    <property type="evidence" value="ECO:0007669"/>
    <property type="project" value="UniProtKB-KW"/>
</dbReference>
<feature type="transmembrane region" description="Helical" evidence="14">
    <location>
        <begin position="320"/>
        <end position="345"/>
    </location>
</feature>
<reference evidence="17 18" key="1">
    <citation type="submission" date="2016-10" db="EMBL/GenBank/DDBJ databases">
        <authorList>
            <person name="de Groot N.N."/>
        </authorList>
    </citation>
    <scope>NUCLEOTIDE SEQUENCE [LARGE SCALE GENOMIC DNA]</scope>
    <source>
        <strain evidence="17 18">DSM 19706</strain>
    </source>
</reference>
<feature type="domain" description="Response regulatory" evidence="16">
    <location>
        <begin position="1019"/>
        <end position="1136"/>
    </location>
</feature>
<dbReference type="EC" id="2.7.13.3" evidence="4"/>
<feature type="transmembrane region" description="Helical" evidence="14">
    <location>
        <begin position="435"/>
        <end position="457"/>
    </location>
</feature>
<keyword evidence="6" id="KW-0808">Transferase</keyword>
<dbReference type="PANTHER" id="PTHR43047">
    <property type="entry name" value="TWO-COMPONENT HISTIDINE PROTEIN KINASE"/>
    <property type="match status" value="1"/>
</dbReference>
<evidence type="ECO:0000256" key="2">
    <source>
        <dbReference type="ARBA" id="ARBA00004141"/>
    </source>
</evidence>
<evidence type="ECO:0000256" key="4">
    <source>
        <dbReference type="ARBA" id="ARBA00012438"/>
    </source>
</evidence>
<dbReference type="GO" id="GO:0005886">
    <property type="term" value="C:plasma membrane"/>
    <property type="evidence" value="ECO:0007669"/>
    <property type="project" value="TreeGrafter"/>
</dbReference>
<dbReference type="PROSITE" id="PS00457">
    <property type="entry name" value="NA_SOLUT_SYMP_2"/>
    <property type="match status" value="1"/>
</dbReference>
<evidence type="ECO:0000256" key="8">
    <source>
        <dbReference type="ARBA" id="ARBA00022777"/>
    </source>
</evidence>
<dbReference type="PANTHER" id="PTHR43047:SF9">
    <property type="entry name" value="HISTIDINE KINASE"/>
    <property type="match status" value="1"/>
</dbReference>
<keyword evidence="11 14" id="KW-0472">Membrane</keyword>
<dbReference type="InterPro" id="IPR005467">
    <property type="entry name" value="His_kinase_dom"/>
</dbReference>
<dbReference type="GO" id="GO:0000155">
    <property type="term" value="F:phosphorelay sensor kinase activity"/>
    <property type="evidence" value="ECO:0007669"/>
    <property type="project" value="InterPro"/>
</dbReference>
<dbReference type="RefSeq" id="WP_322787111.1">
    <property type="nucleotide sequence ID" value="NZ_AP027363.1"/>
</dbReference>
<feature type="transmembrane region" description="Helical" evidence="14">
    <location>
        <begin position="378"/>
        <end position="398"/>
    </location>
</feature>
<keyword evidence="10 14" id="KW-1133">Transmembrane helix</keyword>
<dbReference type="SUPFAM" id="SSF55874">
    <property type="entry name" value="ATPase domain of HSP90 chaperone/DNA topoisomerase II/histidine kinase"/>
    <property type="match status" value="1"/>
</dbReference>
<dbReference type="Gene3D" id="3.40.50.2300">
    <property type="match status" value="1"/>
</dbReference>
<dbReference type="Pfam" id="PF00512">
    <property type="entry name" value="HisKA"/>
    <property type="match status" value="1"/>
</dbReference>
<keyword evidence="7 14" id="KW-0812">Transmembrane</keyword>
<name>A0A1I0CPS1_THASX</name>
<dbReference type="InterPro" id="IPR035965">
    <property type="entry name" value="PAS-like_dom_sf"/>
</dbReference>
<feature type="domain" description="Histidine kinase" evidence="15">
    <location>
        <begin position="784"/>
        <end position="995"/>
    </location>
</feature>
<dbReference type="InterPro" id="IPR003594">
    <property type="entry name" value="HATPase_dom"/>
</dbReference>
<feature type="transmembrane region" description="Helical" evidence="14">
    <location>
        <begin position="234"/>
        <end position="252"/>
    </location>
</feature>
<dbReference type="PROSITE" id="PS50109">
    <property type="entry name" value="HIS_KIN"/>
    <property type="match status" value="1"/>
</dbReference>
<dbReference type="InterPro" id="IPR018212">
    <property type="entry name" value="Na/solute_symporter_CS"/>
</dbReference>
<keyword evidence="9" id="KW-0813">Transport</keyword>
<feature type="transmembrane region" description="Helical" evidence="14">
    <location>
        <begin position="187"/>
        <end position="214"/>
    </location>
</feature>
<dbReference type="PRINTS" id="PR00344">
    <property type="entry name" value="BCTRLSENSOR"/>
</dbReference>
<feature type="transmembrane region" description="Helical" evidence="14">
    <location>
        <begin position="41"/>
        <end position="58"/>
    </location>
</feature>
<evidence type="ECO:0000313" key="18">
    <source>
        <dbReference type="Proteomes" id="UP000199308"/>
    </source>
</evidence>
<dbReference type="AlphaFoldDB" id="A0A1I0CPS1"/>
<comment type="catalytic activity">
    <reaction evidence="1">
        <text>ATP + protein L-histidine = ADP + protein N-phospho-L-histidine.</text>
        <dbReference type="EC" id="2.7.13.3"/>
    </reaction>
</comment>
<dbReference type="Gene3D" id="1.10.287.130">
    <property type="match status" value="1"/>
</dbReference>
<dbReference type="STRING" id="349064.SAMN05660429_01269"/>
<feature type="transmembrane region" description="Helical" evidence="14">
    <location>
        <begin position="70"/>
        <end position="90"/>
    </location>
</feature>
<accession>A0A1I0CPS1</accession>
<dbReference type="InterPro" id="IPR011006">
    <property type="entry name" value="CheY-like_superfamily"/>
</dbReference>
<evidence type="ECO:0000256" key="9">
    <source>
        <dbReference type="ARBA" id="ARBA00022847"/>
    </source>
</evidence>
<gene>
    <name evidence="17" type="ORF">SAMN05660429_01269</name>
</gene>
<evidence type="ECO:0000256" key="5">
    <source>
        <dbReference type="ARBA" id="ARBA00022553"/>
    </source>
</evidence>
<dbReference type="SMART" id="SM00388">
    <property type="entry name" value="HisKA"/>
    <property type="match status" value="1"/>
</dbReference>
<dbReference type="InterPro" id="IPR003661">
    <property type="entry name" value="HisK_dim/P_dom"/>
</dbReference>
<evidence type="ECO:0000259" key="15">
    <source>
        <dbReference type="PROSITE" id="PS50109"/>
    </source>
</evidence>
<feature type="transmembrane region" description="Helical" evidence="14">
    <location>
        <begin position="156"/>
        <end position="175"/>
    </location>
</feature>
<dbReference type="EMBL" id="FOHK01000005">
    <property type="protein sequence ID" value="SET21279.1"/>
    <property type="molecule type" value="Genomic_DNA"/>
</dbReference>
<evidence type="ECO:0000256" key="14">
    <source>
        <dbReference type="SAM" id="Phobius"/>
    </source>
</evidence>
<dbReference type="SMART" id="SM00387">
    <property type="entry name" value="HATPase_c"/>
    <property type="match status" value="1"/>
</dbReference>